<feature type="non-terminal residue" evidence="3">
    <location>
        <position position="1"/>
    </location>
</feature>
<sequence>VAGQHLGDATLCDLQVPLKQIAACYNHIQRTFQSPRNTEERVSQQLIKLCGDLCDQDAAQLQLKVLRYLEEETQAECSFLLMVVPETQELFCQVVGRRILPEEIRFPGPSSSFSTALESKQPITLEDIPKENIKGIEELVCCPLRSLLCVPVTSRADNNLIALACVINKLNANRFTDRDISTIRQCFRYTVTVLTSTLAFQNEHKLKVQTQALLQVARHLFTNLGEFKVRRLIMVFTYLSMHLADIYRQFGSVILPSYTINNNGIVARPDMMTSKTVDKAAYGDRSLHDNGRPIGRPDDEINHEEETVFNIKTDTEKNTTTELKGDIVIVGKDYLKTSSNDTRFEKGCLGDDEAFLNEKAEECHMIIEQFRGEIIKDTEFRKSLASLELDIDNSLQRSLKLSKGADDSSFQRSLELLKGADNSMEDRELNEYLCKNWDTNISDDVQDSSNDSVFAESFDEPLEKALEIGDISIESQYKGDNLDQALVITKKKIAAFPGIENDRELDHNTETTSNLVTFHVPDAESVLVTAYLSDDKGEPFPLLESVSDTQLSYTTASSERDHDVDNVDMDGNGDRESIDSKSPDDKFFDSHESLADRFTGLSLEPMDLRPDILGFPPTYRSPNINRAMKKCFSEPLFSHEKTYCKDDSAAAHNDAFLHLDTTNMNDTEIRIYSMSHSGQVRSWKAIHDVIEAFSEPKLDDASKEQSVVVSLSDVDLSDIQVPTAVCKTINLDDLTKLLREIMQQARNLTNAERCSVFLIDNDTDELVAKVFDGITTNKNNEVQEEIRLPISQGIAGKVATSGELLNIKDAYSHPLFYRGIDDTTGFRT</sequence>
<feature type="non-terminal residue" evidence="3">
    <location>
        <position position="828"/>
    </location>
</feature>
<protein>
    <recommendedName>
        <fullName evidence="2">GAF domain-containing protein</fullName>
    </recommendedName>
</protein>
<evidence type="ECO:0000313" key="4">
    <source>
        <dbReference type="Proteomes" id="UP000828390"/>
    </source>
</evidence>
<dbReference type="SMART" id="SM00065">
    <property type="entry name" value="GAF"/>
    <property type="match status" value="1"/>
</dbReference>
<reference evidence="3" key="1">
    <citation type="journal article" date="2019" name="bioRxiv">
        <title>The Genome of the Zebra Mussel, Dreissena polymorpha: A Resource for Invasive Species Research.</title>
        <authorList>
            <person name="McCartney M.A."/>
            <person name="Auch B."/>
            <person name="Kono T."/>
            <person name="Mallez S."/>
            <person name="Zhang Y."/>
            <person name="Obille A."/>
            <person name="Becker A."/>
            <person name="Abrahante J.E."/>
            <person name="Garbe J."/>
            <person name="Badalamenti J.P."/>
            <person name="Herman A."/>
            <person name="Mangelson H."/>
            <person name="Liachko I."/>
            <person name="Sullivan S."/>
            <person name="Sone E.D."/>
            <person name="Koren S."/>
            <person name="Silverstein K.A.T."/>
            <person name="Beckman K.B."/>
            <person name="Gohl D.M."/>
        </authorList>
    </citation>
    <scope>NUCLEOTIDE SEQUENCE</scope>
    <source>
        <strain evidence="3">Duluth1</strain>
        <tissue evidence="3">Whole animal</tissue>
    </source>
</reference>
<evidence type="ECO:0000259" key="2">
    <source>
        <dbReference type="SMART" id="SM00065"/>
    </source>
</evidence>
<dbReference type="Pfam" id="PF01590">
    <property type="entry name" value="GAF"/>
    <property type="match status" value="1"/>
</dbReference>
<dbReference type="AlphaFoldDB" id="A0A9D4KNX0"/>
<name>A0A9D4KNX0_DREPO</name>
<evidence type="ECO:0000256" key="1">
    <source>
        <dbReference type="SAM" id="MobiDB-lite"/>
    </source>
</evidence>
<proteinExistence type="predicted"/>
<feature type="region of interest" description="Disordered" evidence="1">
    <location>
        <begin position="551"/>
        <end position="586"/>
    </location>
</feature>
<accession>A0A9D4KNX0</accession>
<evidence type="ECO:0000313" key="3">
    <source>
        <dbReference type="EMBL" id="KAH3843055.1"/>
    </source>
</evidence>
<dbReference type="EMBL" id="JAIWYP010000004">
    <property type="protein sequence ID" value="KAH3843055.1"/>
    <property type="molecule type" value="Genomic_DNA"/>
</dbReference>
<feature type="compositionally biased region" description="Basic and acidic residues" evidence="1">
    <location>
        <begin position="572"/>
        <end position="586"/>
    </location>
</feature>
<feature type="domain" description="GAF" evidence="2">
    <location>
        <begin position="57"/>
        <end position="204"/>
    </location>
</feature>
<organism evidence="3 4">
    <name type="scientific">Dreissena polymorpha</name>
    <name type="common">Zebra mussel</name>
    <name type="synonym">Mytilus polymorpha</name>
    <dbReference type="NCBI Taxonomy" id="45954"/>
    <lineage>
        <taxon>Eukaryota</taxon>
        <taxon>Metazoa</taxon>
        <taxon>Spiralia</taxon>
        <taxon>Lophotrochozoa</taxon>
        <taxon>Mollusca</taxon>
        <taxon>Bivalvia</taxon>
        <taxon>Autobranchia</taxon>
        <taxon>Heteroconchia</taxon>
        <taxon>Euheterodonta</taxon>
        <taxon>Imparidentia</taxon>
        <taxon>Neoheterodontei</taxon>
        <taxon>Myida</taxon>
        <taxon>Dreissenoidea</taxon>
        <taxon>Dreissenidae</taxon>
        <taxon>Dreissena</taxon>
    </lineage>
</organism>
<dbReference type="Gene3D" id="3.30.450.40">
    <property type="match status" value="2"/>
</dbReference>
<dbReference type="SUPFAM" id="SSF55781">
    <property type="entry name" value="GAF domain-like"/>
    <property type="match status" value="2"/>
</dbReference>
<reference evidence="3" key="2">
    <citation type="submission" date="2020-11" db="EMBL/GenBank/DDBJ databases">
        <authorList>
            <person name="McCartney M.A."/>
            <person name="Auch B."/>
            <person name="Kono T."/>
            <person name="Mallez S."/>
            <person name="Becker A."/>
            <person name="Gohl D.M."/>
            <person name="Silverstein K.A.T."/>
            <person name="Koren S."/>
            <person name="Bechman K.B."/>
            <person name="Herman A."/>
            <person name="Abrahante J.E."/>
            <person name="Garbe J."/>
        </authorList>
    </citation>
    <scope>NUCLEOTIDE SEQUENCE</scope>
    <source>
        <strain evidence="3">Duluth1</strain>
        <tissue evidence="3">Whole animal</tissue>
    </source>
</reference>
<keyword evidence="4" id="KW-1185">Reference proteome</keyword>
<dbReference type="Pfam" id="PF13185">
    <property type="entry name" value="GAF_2"/>
    <property type="match status" value="1"/>
</dbReference>
<gene>
    <name evidence="3" type="ORF">DPMN_116562</name>
</gene>
<dbReference type="InterPro" id="IPR029016">
    <property type="entry name" value="GAF-like_dom_sf"/>
</dbReference>
<comment type="caution">
    <text evidence="3">The sequence shown here is derived from an EMBL/GenBank/DDBJ whole genome shotgun (WGS) entry which is preliminary data.</text>
</comment>
<dbReference type="InterPro" id="IPR003018">
    <property type="entry name" value="GAF"/>
</dbReference>
<dbReference type="Proteomes" id="UP000828390">
    <property type="component" value="Unassembled WGS sequence"/>
</dbReference>